<dbReference type="RefSeq" id="WP_308474171.1">
    <property type="nucleotide sequence ID" value="NZ_OY726394.1"/>
</dbReference>
<protein>
    <submittedName>
        <fullName evidence="4">Alpha/beta fold hydrolase</fullName>
    </submittedName>
</protein>
<keyword evidence="5" id="KW-1185">Reference proteome</keyword>
<dbReference type="Proteomes" id="UP001190336">
    <property type="component" value="Chromosome"/>
</dbReference>
<organism evidence="4 5">
    <name type="scientific">[Mycobacterium] kokjensenii</name>
    <dbReference type="NCBI Taxonomy" id="3064287"/>
    <lineage>
        <taxon>Bacteria</taxon>
        <taxon>Bacillati</taxon>
        <taxon>Actinomycetota</taxon>
        <taxon>Actinomycetes</taxon>
        <taxon>Mycobacteriales</taxon>
        <taxon>Mycobacteriaceae</taxon>
        <taxon>Mycolicibacter</taxon>
    </lineage>
</organism>
<evidence type="ECO:0000256" key="1">
    <source>
        <dbReference type="ARBA" id="ARBA00008645"/>
    </source>
</evidence>
<dbReference type="PANTHER" id="PTHR22946">
    <property type="entry name" value="DIENELACTONE HYDROLASE DOMAIN-CONTAINING PROTEIN-RELATED"/>
    <property type="match status" value="1"/>
</dbReference>
<keyword evidence="2 4" id="KW-0378">Hydrolase</keyword>
<comment type="similarity">
    <text evidence="1">Belongs to the AB hydrolase superfamily.</text>
</comment>
<dbReference type="EMBL" id="OY726394">
    <property type="protein sequence ID" value="CAJ1504599.1"/>
    <property type="molecule type" value="Genomic_DNA"/>
</dbReference>
<dbReference type="InterPro" id="IPR022742">
    <property type="entry name" value="Hydrolase_4"/>
</dbReference>
<dbReference type="Gene3D" id="3.40.50.1820">
    <property type="entry name" value="alpha/beta hydrolase"/>
    <property type="match status" value="1"/>
</dbReference>
<reference evidence="4 5" key="1">
    <citation type="submission" date="2023-08" db="EMBL/GenBank/DDBJ databases">
        <authorList>
            <person name="Folkvardsen B D."/>
            <person name="Norman A."/>
        </authorList>
    </citation>
    <scope>NUCLEOTIDE SEQUENCE [LARGE SCALE GENOMIC DNA]</scope>
    <source>
        <strain evidence="4 5">Mu0083</strain>
    </source>
</reference>
<name>A0ABM9LTS6_9MYCO</name>
<dbReference type="InterPro" id="IPR050261">
    <property type="entry name" value="FrsA_esterase"/>
</dbReference>
<dbReference type="Pfam" id="PF12146">
    <property type="entry name" value="Hydrolase_4"/>
    <property type="match status" value="1"/>
</dbReference>
<feature type="domain" description="Serine aminopeptidase S33" evidence="3">
    <location>
        <begin position="30"/>
        <end position="148"/>
    </location>
</feature>
<evidence type="ECO:0000313" key="5">
    <source>
        <dbReference type="Proteomes" id="UP001190336"/>
    </source>
</evidence>
<gene>
    <name evidence="4" type="ORF">MU0083_003477</name>
</gene>
<dbReference type="InterPro" id="IPR029058">
    <property type="entry name" value="AB_hydrolase_fold"/>
</dbReference>
<evidence type="ECO:0000259" key="3">
    <source>
        <dbReference type="Pfam" id="PF12146"/>
    </source>
</evidence>
<evidence type="ECO:0000313" key="4">
    <source>
        <dbReference type="EMBL" id="CAJ1504599.1"/>
    </source>
</evidence>
<dbReference type="PANTHER" id="PTHR22946:SF9">
    <property type="entry name" value="POLYKETIDE TRANSFERASE AF380"/>
    <property type="match status" value="1"/>
</dbReference>
<dbReference type="GO" id="GO:0016787">
    <property type="term" value="F:hydrolase activity"/>
    <property type="evidence" value="ECO:0007669"/>
    <property type="project" value="UniProtKB-KW"/>
</dbReference>
<accession>A0ABM9LTS6</accession>
<dbReference type="SUPFAM" id="SSF53474">
    <property type="entry name" value="alpha/beta-Hydrolases"/>
    <property type="match status" value="1"/>
</dbReference>
<proteinExistence type="inferred from homology"/>
<sequence length="285" mass="30480">MSREDVTFSSAGTACAGWLYRPADASADVACVVMAHGFALTRNDGLAGYAEALTRAGVAVLAYDHRYLGDSEGEPRQRIRMPEQLTDRLAAIAFARSLAGIDPDRIILWGYSLSGGTAVDAAVADPRVAGAILLCPFLDGRWRTLRGLRMDPRNALWLTVQGMRDALVSASAAPGDHGGMTFPGELEGFLSIVAPGWRNEVGAGLALPLPLWRPVTKARKLACPVLIQAGERDGSVSARSIEQLARRAPRVTRKSYDVAHFEPFSGRSAAIIDDQAAWLRALLGA</sequence>
<evidence type="ECO:0000256" key="2">
    <source>
        <dbReference type="ARBA" id="ARBA00022801"/>
    </source>
</evidence>